<dbReference type="Pfam" id="PF00432">
    <property type="entry name" value="Prenyltrans"/>
    <property type="match status" value="1"/>
</dbReference>
<dbReference type="SUPFAM" id="SSF49785">
    <property type="entry name" value="Galactose-binding domain-like"/>
    <property type="match status" value="1"/>
</dbReference>
<dbReference type="Proteomes" id="UP000624279">
    <property type="component" value="Unassembled WGS sequence"/>
</dbReference>
<proteinExistence type="predicted"/>
<dbReference type="InterPro" id="IPR025965">
    <property type="entry name" value="FlgD/Vpr_Ig-like"/>
</dbReference>
<dbReference type="InterPro" id="IPR003961">
    <property type="entry name" value="FN3_dom"/>
</dbReference>
<dbReference type="SMART" id="SM00060">
    <property type="entry name" value="FN3"/>
    <property type="match status" value="6"/>
</dbReference>
<evidence type="ECO:0000256" key="1">
    <source>
        <dbReference type="ARBA" id="ARBA00022737"/>
    </source>
</evidence>
<dbReference type="Pfam" id="PF13860">
    <property type="entry name" value="FlgD_ig"/>
    <property type="match status" value="2"/>
</dbReference>
<dbReference type="Pfam" id="PF17957">
    <property type="entry name" value="Big_7"/>
    <property type="match status" value="4"/>
</dbReference>
<dbReference type="InterPro" id="IPR008930">
    <property type="entry name" value="Terpenoid_cyclase/PrenylTrfase"/>
</dbReference>
<dbReference type="Gene3D" id="2.60.120.260">
    <property type="entry name" value="Galactose-binding domain-like"/>
    <property type="match status" value="1"/>
</dbReference>
<gene>
    <name evidence="3" type="ORF">H8K55_05045</name>
</gene>
<dbReference type="RefSeq" id="WP_186940995.1">
    <property type="nucleotide sequence ID" value="NZ_JACOGA010000004.1"/>
</dbReference>
<dbReference type="Gene3D" id="2.120.10.30">
    <property type="entry name" value="TolB, C-terminal domain"/>
    <property type="match status" value="1"/>
</dbReference>
<dbReference type="PANTHER" id="PTHR13817">
    <property type="entry name" value="TITIN"/>
    <property type="match status" value="1"/>
</dbReference>
<dbReference type="PROSITE" id="PS50022">
    <property type="entry name" value="FA58C_3"/>
    <property type="match status" value="1"/>
</dbReference>
<dbReference type="SUPFAM" id="SSF48239">
    <property type="entry name" value="Terpenoid cyclases/Protein prenyltransferases"/>
    <property type="match status" value="1"/>
</dbReference>
<dbReference type="SUPFAM" id="SSF82171">
    <property type="entry name" value="DPP6 N-terminal domain-like"/>
    <property type="match status" value="1"/>
</dbReference>
<dbReference type="InterPro" id="IPR036116">
    <property type="entry name" value="FN3_sf"/>
</dbReference>
<keyword evidence="4" id="KW-1185">Reference proteome</keyword>
<keyword evidence="1" id="KW-0677">Repeat</keyword>
<dbReference type="CDD" id="cd00063">
    <property type="entry name" value="FN3"/>
    <property type="match status" value="1"/>
</dbReference>
<dbReference type="Gene3D" id="2.60.40.4070">
    <property type="match status" value="4"/>
</dbReference>
<evidence type="ECO:0000259" key="2">
    <source>
        <dbReference type="PROSITE" id="PS50022"/>
    </source>
</evidence>
<feature type="domain" description="F5/8 type C" evidence="2">
    <location>
        <begin position="3852"/>
        <end position="3990"/>
    </location>
</feature>
<dbReference type="InterPro" id="IPR000421">
    <property type="entry name" value="FA58C"/>
</dbReference>
<reference evidence="3 4" key="1">
    <citation type="submission" date="2020-08" db="EMBL/GenBank/DDBJ databases">
        <title>Novel species isolated from subtropical streams in China.</title>
        <authorList>
            <person name="Lu H."/>
        </authorList>
    </citation>
    <scope>NUCLEOTIDE SEQUENCE [LARGE SCALE GENOMIC DNA]</scope>
    <source>
        <strain evidence="3 4">LX15W</strain>
    </source>
</reference>
<dbReference type="Gene3D" id="1.50.10.20">
    <property type="match status" value="2"/>
</dbReference>
<evidence type="ECO:0000313" key="4">
    <source>
        <dbReference type="Proteomes" id="UP000624279"/>
    </source>
</evidence>
<dbReference type="SUPFAM" id="SSF49265">
    <property type="entry name" value="Fibronectin type III"/>
    <property type="match status" value="3"/>
</dbReference>
<dbReference type="InterPro" id="IPR013783">
    <property type="entry name" value="Ig-like_fold"/>
</dbReference>
<dbReference type="SUPFAM" id="SSF50993">
    <property type="entry name" value="Peptidase/esterase 'gauge' domain"/>
    <property type="match status" value="1"/>
</dbReference>
<dbReference type="Pfam" id="PF07705">
    <property type="entry name" value="CARDB"/>
    <property type="match status" value="6"/>
</dbReference>
<comment type="caution">
    <text evidence="3">The sequence shown here is derived from an EMBL/GenBank/DDBJ whole genome shotgun (WGS) entry which is preliminary data.</text>
</comment>
<sequence>MKLNRQTIRLGSSFLLMTLSLFWWVLARADFPSTSSFPNTGFYQARHLKDKNDVSVIQLTGNYGIKSGDGQVNVEPRTVIAKEFYRTHPDHYDFIVVFSNFEFDTGDALASHLGVQNKVKGLGIPQFDNTKEFGSSGKLLGYIDMAALSRYTTNPFNPDFESVLRTFSHEFLHQWGARVRFKAADGTLSTALLGKDNSHWSFLLNSGASVEYGNQWRDNSDGSFTSTGGYQFFSPLDLYLMGMYKKNEVPTFFLIDNPNIDKNRLPLSGVTVSGVRREISIEDVIAAEGPRIPSADNSQKEFRLGFVLLSRAGAEPTDAEIAALNGIRKAINTRLAVMTGGRAIAHSYSELAVLGKDDSSNNTQSGQVRSGGANIPDGLAWLKNQQSIDGYWEDNPFTKVRDTVFAFETLNDLDGVGFVGKQKTLSWLTGQNPGNTDYIARSLRTLTGAGVNSPDQVDKVLAMQNLDGGWGVSLSYQSNPLDTALAILALRSLDTSLVKEKLDRAVAFLLANQNVDGGWGNLTGGVSRTSVTATALQSLSGRSIPTSASSKIISFLAQRQNSDGGFGDSPSTVHDTANVVLALLTQNALGQIRAADATSYVASTQLIDGSWNKSAYSTALALRLLRSSGLFNWALTDLKIASEGLLDGQQTVVSFKVSNNGTSTAPAGKVRVFDGDPALASQQIGSDISIPALAVGANVELKVLWNTFGKAGAHTLYALVDPENTIQEVTKSDNRQQINVTVREAPAAVELAINASDMIISPPHPNRLPTIFSISGPIFNIGKTDAPNVRVVLREGEGSDAKVIDERVLNLLGRSQQVVNFSGTVLRPGVSKYAVLIDPENLITESDKSNNLASLSVETTPSLDLEIRHGETVLARSPVYVGSDAQFKVKIRNAGTIDSPPFKVRYFVSNGVKNVEVANRTVQIAAGSAVDQDVVWRAEFGGDLVFHVELDSDNILTEIDKTNNADQISFKVLEANGANLAVSFKDLVISPALNIENQELTVSQIVRNIGNLAASDIEVGFYDGDPALGRLFAPIQKIANLNPGESVTVVAKWPRLPDALEHMIFVSVDPYKKQSEITREDNAAFAMITPLTMTDLAISAADIVLTPASPKPGDTVTVSVKLNNLGKQSAKNIVVRLYDGDPSQNGKAIGTDKIIPVLAGLESTTLDYIFPAGAVSLTRSLFVLVDPDNAIEEKNKTNNFARRDLIVQDSDFYVSNRYFSPNGDGVKDDTVLSFRLQTSTDVSVNILNKYGKTVRTFAGEQFKNAQTGSVTWDGLNQLGVVVSDGEYRIRVLDSKASLLGEVRVTIDTNRSSIIDAIDTGYEQFTNLSCEIGDARWQQASKSLRVTADEERIFLFNQRDYYTSPNFLSTFYRELTNGSDLTPVLSSELLNLPDWNRYFGMSLNGEKLAFTRVQKIAAGQYQEQLWIASGDGRAVKQIRVEPQGSFDTNPGGSDLNGDGSAYIAKVNNAILSIPTDGVSAETVLFSNADVGSGSLGDLIFSPDQNKVLVPVYGSQGVDYFVIDTLTGHRRKMSDTLPRGDFSIRKWAPNSKLFAIGGKLSELGIESANRIDARIYVFDTEFNVVKSFETAVGNASIENGEGKIANLAWASSSTEFVFGFSTCFESCRSESIASNSVAHKLAGPPVVLGGYSGPQHVMVKADLSSGELEYVESARIQTRQVNAESVMYAWAPNERTVIRQLGNDCENQAEQTCIDAVLLDDANKVRPLFKNWHSSADLTNNRSDIRMSLQGFLPSGRKLMFSSWRAARDSSSSCYESGPDQYSFGSLLNMSLDLQPLRSATIGGLILRGTATDQNFSRYMIEYAAASTPNDWKTVVPGSSTPIIDGVFTNWVPPAFGHYYLRLTVEDLAGNKRQQIRRISWMDTPSITDLYKDTEFVSPNGDSVQDVLKLHYRVLDPVHLEFTVYDANNAAIRSVSRDHYSIGQEAFFVWDGRDDQGRTVSDGRYRVAVQSYEFFVNIDNTPPDSLLSLTSAYGFRFDQEKGAKFVAYVPKLTWASSDQNYASMLIERVSANNSNEWQEFGRFPAIKDEGAELLDPKGFVGTKYRMIVSDKAGTKTSSSTAPAAQELFLLNFAEHSRTNPPENMRWKQIVSVPYSNAEKIGGIPFLSGISGAAPVRLIFAETLRKGINKVVLQFKERLVSEKDLPLSALDGATWNEVPISSFLQHDILKNDYVSVGSTPTDHFFEFLWDLKGIKSRTDYIVRLKVVDDDTNEFVAMSPYLIRIDNHFTIAGVKDYRGGVEQAIEVLAQIVWNEPMIRADLLISSTDDPRYLTERLIQTVQNPNDLYTHYLGTELLKDLSLHSCDRYSIRLKGTTASGDVVYTQSNVLPTHCLGVNWVAGPETSLVCNATPSSKLQFTLSPYAKDGRKLTQLLLGRLTADGREEIIHNWNDITQSEYVFSIDTSNIASGEKQFFARIINEDGKVATEILSIPVVHTAPTARITYPSDGQKMCGIKARSPLDLKKLVNVVAIEGSITSDSNVSYALEFGKGSNPTDWKTFSPAGVEKTRTGFSGLRQSAQRIRPPALPPTFCSYPDSKLCDDFHPLQWSSANVQLDENFPGSVARSGELGRLGLFENEQIEGDISVRLRVFNAAGYQSCSAPVQFALDNQLQLNPSSIDRKVFSPKASSLPDHVSLKISPAESVTVDIHVYSAQRNEQGDTIAIGSSIRHLAQTQSLIAGEYAYDWDGRATDGKIVTDGLYLLRVVYEDSCGNTKEVDHVVEVDSTPPTILVTAPIRDAKLGLIAQINGAIRDANFMSYTVQYALASNPEFWITIENGSKPTPTQVSEQGLATWNTLGLSGLLSLRVVAQDSVGNNSVVSMPIEITTRNDLISYLESAPAIFSPNGDGKRDMATIRYALLSPAKVKLEILRDTIDGSLVKTLINDEVLNSGAAVRLWDGTNLLGQLERDGLYFAKMTATSLDNASVKQEVATQIVLDNVAPKATITYPKTNFVTAKGNVSYAVSDAYLDTYKVYFAANAVTNTSGTNWQLVAEGAVDQVAAAANSLEGLPEAKYGVKIVAVDKAENLTESTKFFEIDNTPPKISFDLPTNESYVSAKKGLVKLSATITEKNLATYKLRYGQGNPSENFSDIISGDSLQSSELVKFWDVSQILDGTYTLWLKANDLAGLTNQATLSVTVDNTLPVASISAPLDLSYVKRGMDIVGTASDTNFHDYKIEIAAGSKRLADRWSLLSTSTTAVSSGALLNWQQLPSDGTHTLKLTVTDKAGNTTETLSEIIVDTVAPGVVTNVEVKLENRQDARLSWSASVENDVVGYAIFRNGVRINSEVVKGNTYVDSSLLNGTYSYTIRAIDRAGWEGLNSNSVSLVVDQTGPTAQIFTPARGSLVSSLLDIKGTANSSLGLKEYRLYVGAGDKPTVWQQLRRSSISTIADVLGSWNTLGLPENSVQTLKLEVEDISGQIATDSVTISVDNVSPLSPTSLTANANADTVTLSWTPSASSDLAGYILYRDERVANAIGAVIGSLKPYLIVPSNFVDLKVADGLHTYAVQAMDRAENLSALSNTVSVTLDNRAPHASIIKPVDGTKFDKTIYLLATAADTDIATVQFQYKSLVDNVWTNFSGPVSKVPYETNWTPIGTAYGDYLLQAVATDVTGHTDAAPVAIKVSYKNLTVPDTVNGLKAKVDGGNVNLTWNSNTSNELAGYVVDRIDPAGKIVRLTNAPVNGLSFVDENLDDASYRYRIYAVSTNEIMSKPSTDVTALVYTPAIVQPYTPTLDTTYGLIGKGLAKNKVLLSSNASVIAQFDAIEDGTFAKADIPLNSGENIFTLNQKDADGNVSKSINFHVVKADIPSAPVGLAGSSNGLNATINWTPNVDVGIRGYHVQVNGINNVEIASGTIATASSSNPNYYAEPSNAIDGNLSTAWRPDPQLAEQNQWLSLSYAQTVTVQQIKVVSQNILSDYDIEAWDGQVWVPVAGIRGNTSIHVETILSRPYLTNQLRIKLIKSKYGESSIDEVLVSIIPTQTENTWSGQVKNGINNFSVFAQNSSGVFSAPANLRQTIGDVVAPDAVVLSSAVDASSVVLNWTESIAADLAAYEVFRDGISIAKIVDLQNRRFVDKELPNGSYRYTVKALDALNNASPSSNESVASISVNIPSGPINLTLAPVASGNALKLMWNAPAIGAVPASYQILRSNNSSGPYQPIAQQITNLNYLDNALKNGEIYFYLVTAMDKLGNVQVQSNQVSGKPSDTLAPISPVIFMPVTGNMSVTTTKPVINISGMAEPGATVSLIRNQAVLDVGMTSKDVVKKTIRVSNIFDSFNMSADGQHLALVGRSLTLLDLDTGLSKVVPGAIQPNAAIWSADGSTVGFVQYDSQVDHLSIYSFQEGQETIRRESDLQIADRSFTWSPDGMSIAAVGARDQNEQGLWLIDRATKNLRLLISANMWELSGKLVWSPNGKWLAYQRNQILNVLNLETGISVEVISGRESSSASWSSDSSRLLYQFRNANGNSQVALYQPETGLTRVIGEDRLNNGDDLYPHFLPGVSGDYLTLEGSNLVVHSSDGNIKSVVANDAQAASDKTLVTRSGLLLYQATSDNSDLVLTRVTPAGYFQFPAVKLRAGENLFTAHASDQFGNRGSESEPVRVTLNAGPMPDLLAELQDIVLLPSTPLLGEKSRVTAQIRNQGNLPANNFRVNVKLRAPDGIVLNLLDEIVPSLAGASNVIYPIDWTPVQAGTYTLTLSLDPLEAVQESNETNNSVVREFSVAANAIPGLSVKTDSATYAANVPVDVNFVVTNPGSLFSGVIKSSIEDQNGFLVSELGEISVKDLKFGQTIQSSAHWNTGSLYAGAYRVVAKLYNNVNALIDTGTTIFSVNSVQNVQANLITDKAQYQTQQTVQLNAKIQLNGNESLQNSLATLQIFNAKGEVVYQSEQALETLYTGTPTAINFAWNTSAMSLGMYRATLRVSVNSTRLADVDASFEVIRNVVEQVEGSIIVDAANVAPGDRLAISYSVKNVGTVSLTGTPVILNVLDPESGKIVAHYQTTVNLNEGTEAKGQAWFEVDSWPIKPLQILMSAEISGKLIALDRGILRVVDRLPPTLTILTPLPSQYFNSNLLALSVRSNDKDTRVAKVEYSIDGTSWNILPPQGSGADIYGLKLTGLPDGLLSIFLRTTDIANNTSQPVNLNAQVDNLAPQISVTGVTDGGKYLNSVIPIVNVTDLNLNAVSITLDEQNFVSATPVTISGSHTLKVVAEDKAGNTTTRIIQFFIGNLPRVELLTPTANAIVRLPLTLAAQAFSDGSSIVKIEYAVNGAAWIDMQVNSGAQCQALLTGLTDSVHSFSLRATDALGQMSEVVSTNIQVDNTAPVIAVSGVADAQQYTSAVTPVITVTDTNLLTTKLLLDGVSYVSGTVIAKSGAHVLQIDADDKAGNQVSKTIRFQIAYAAPVVNVLAPLSGKFVRTPLTLSASATSASSTISRVEYQVNGGVWGAMSVAAPNFVATITDLPDGAYKLNVRATDDESQTSAIAGVDVIVDNTAPVIAVSGVTDAQQYTSAVTPVITVTDTNLLTTKLLLDGVSYVSGTAVNKSGAHVLQIDADDKAGNQVSKTIRFQIAYAAPVVNVLAPLSGKFVRTPLTLSASATSASSTISRVEYQVNGGVWGAMSVAAPNFVATITDLPDGAYKLNVRATDAESQTSAIAGVDVIVDNTAPVIAVSGVTDAQQYTSAVTPVITVTDTNLLTTKLLLDGVSYVSGTVVNKSGAHILQIDADDKAGNQVSRTIRFQIAYAAPVVNVLAPLSGKFVRTPLTLSASATSASSTISRVEYQVNGGAWEAMSVAAPNFVATITDLPDGAYKLNVRATDAESQTSAIAGVDVIVDNTAPVIAVSGVTDAQQYTSAVTPVITVTDTNLLTTKLLLDGVSYVSGTVVNKSGAHILQIDADDKAGNQVSKTIRFQITLAIPTVTITAPINGLNVRTPMTLTATANSSASTIAKLEYQVDSGAWSLMTMAGTQYQSVISTMTEGPHKARVRATDNLEQVSNVAEVDFVVDNSELVGTMTLSAKDIPVGDPILVSFAVTNSGKVALSNLPLKLSIIDAASKKVVAEYPYSINLAIAAKYSASTSWTTTGTAGSNYQVALSATVAGKEQILVQDKFALSEPKVKVTINQQTSSWQSVLVYSACKRASDDYLGQCGATPIPIENSSALAICDASRAQMLDLYLDGLGVAHKVTSSPSTFLNELRSGLYSTVWLSNGATNIAEPAGAEVRAAIVRGNSMLLDGLGDSRNTQISQCSGVNYNGKYSVADQVLNMSGNLFAPGSFRITNSPVKLAATAGSLPQAKMNSATPTDAIVSGQLANGKTLTFGFDLEETLRSQSIDGRWFDVMTKSFDYLKSDAIAPQDLVTGQVFNLSTTIKNDGKAVVLQIIQTLPADAQIIGLEPFGLVTNSPTGQVVTWTIPVAPNETKYLKARLRAPTMAGHFQVTTTSNQVVLLNITKLQTQTFDIDVKSGAQLLTQLISQISTMSFTDPEKIAIRSAVIDELSRAQLAMMTSSNDEVLRRLLVVQSRLPRIDTNGTQGILLAKLIGIAEWKISK</sequence>
<dbReference type="CDD" id="cd00688">
    <property type="entry name" value="ISOPREN_C2_like"/>
    <property type="match status" value="1"/>
</dbReference>
<dbReference type="InterPro" id="IPR011635">
    <property type="entry name" value="CARDB"/>
</dbReference>
<dbReference type="InterPro" id="IPR001330">
    <property type="entry name" value="Prenyltrans"/>
</dbReference>
<dbReference type="Gene3D" id="2.60.40.10">
    <property type="entry name" value="Immunoglobulins"/>
    <property type="match status" value="20"/>
</dbReference>
<dbReference type="InterPro" id="IPR011042">
    <property type="entry name" value="6-blade_b-propeller_TolB-like"/>
</dbReference>
<dbReference type="PANTHER" id="PTHR13817:SF73">
    <property type="entry name" value="FIBRONECTIN TYPE-III DOMAIN-CONTAINING PROTEIN"/>
    <property type="match status" value="1"/>
</dbReference>
<dbReference type="EMBL" id="JACOGA010000004">
    <property type="protein sequence ID" value="MBC3872944.1"/>
    <property type="molecule type" value="Genomic_DNA"/>
</dbReference>
<dbReference type="Pfam" id="PF00754">
    <property type="entry name" value="F5_F8_type_C"/>
    <property type="match status" value="1"/>
</dbReference>
<protein>
    <submittedName>
        <fullName evidence="3">Discoidin domain-containing protein</fullName>
    </submittedName>
</protein>
<accession>A0ABR6Y8I1</accession>
<name>A0ABR6Y8I1_9BURK</name>
<organism evidence="3 4">
    <name type="scientific">Undibacterium flavidum</name>
    <dbReference type="NCBI Taxonomy" id="2762297"/>
    <lineage>
        <taxon>Bacteria</taxon>
        <taxon>Pseudomonadati</taxon>
        <taxon>Pseudomonadota</taxon>
        <taxon>Betaproteobacteria</taxon>
        <taxon>Burkholderiales</taxon>
        <taxon>Oxalobacteraceae</taxon>
        <taxon>Undibacterium</taxon>
    </lineage>
</organism>
<dbReference type="InterPro" id="IPR050964">
    <property type="entry name" value="Striated_Muscle_Regulatory"/>
</dbReference>
<dbReference type="InterPro" id="IPR008979">
    <property type="entry name" value="Galactose-bd-like_sf"/>
</dbReference>
<evidence type="ECO:0000313" key="3">
    <source>
        <dbReference type="EMBL" id="MBC3872944.1"/>
    </source>
</evidence>